<gene>
    <name evidence="6" type="ORF">GFD30_14555</name>
</gene>
<dbReference type="PANTHER" id="PTHR30055">
    <property type="entry name" value="HTH-TYPE TRANSCRIPTIONAL REGULATOR RUTR"/>
    <property type="match status" value="1"/>
</dbReference>
<keyword evidence="2 4" id="KW-0238">DNA-binding</keyword>
<evidence type="ECO:0000313" key="6">
    <source>
        <dbReference type="EMBL" id="MQM26781.1"/>
    </source>
</evidence>
<dbReference type="GO" id="GO:0003700">
    <property type="term" value="F:DNA-binding transcription factor activity"/>
    <property type="evidence" value="ECO:0007669"/>
    <property type="project" value="TreeGrafter"/>
</dbReference>
<dbReference type="PANTHER" id="PTHR30055:SF234">
    <property type="entry name" value="HTH-TYPE TRANSCRIPTIONAL REGULATOR BETI"/>
    <property type="match status" value="1"/>
</dbReference>
<evidence type="ECO:0000313" key="7">
    <source>
        <dbReference type="Proteomes" id="UP000477750"/>
    </source>
</evidence>
<evidence type="ECO:0000256" key="4">
    <source>
        <dbReference type="PROSITE-ProRule" id="PRU00335"/>
    </source>
</evidence>
<evidence type="ECO:0000259" key="5">
    <source>
        <dbReference type="PROSITE" id="PS50977"/>
    </source>
</evidence>
<evidence type="ECO:0000256" key="3">
    <source>
        <dbReference type="ARBA" id="ARBA00023163"/>
    </source>
</evidence>
<keyword evidence="3" id="KW-0804">Transcription</keyword>
<dbReference type="Proteomes" id="UP000477750">
    <property type="component" value="Unassembled WGS sequence"/>
</dbReference>
<dbReference type="EMBL" id="WIAO01000017">
    <property type="protein sequence ID" value="MQM26781.1"/>
    <property type="molecule type" value="Genomic_DNA"/>
</dbReference>
<dbReference type="InterPro" id="IPR001647">
    <property type="entry name" value="HTH_TetR"/>
</dbReference>
<dbReference type="SUPFAM" id="SSF48498">
    <property type="entry name" value="Tetracyclin repressor-like, C-terminal domain"/>
    <property type="match status" value="1"/>
</dbReference>
<reference evidence="6 7" key="1">
    <citation type="submission" date="2019-10" db="EMBL/GenBank/DDBJ databases">
        <title>Glycomyces albidus sp. nov., a novel actinomycete isolated from rhizosphere soil of wheat (Triticum aestivum L.).</title>
        <authorList>
            <person name="Qian L."/>
        </authorList>
    </citation>
    <scope>NUCLEOTIDE SEQUENCE [LARGE SCALE GENOMIC DNA]</scope>
    <source>
        <strain evidence="6 7">NEAU-7082</strain>
    </source>
</reference>
<sequence length="191" mass="20642">MPDGRPLRADAARNRAKILEAANRQIIARGPEVPMEAIAEDAGVAVGTLYRHFPTKDDLVTAVLHAHFESMVAAAEAAADRIEAGAPAIDEFAGFFRFVLELAAGNMAVKAAARALGADWEEDLLRGRGLQALERIVAAGIDRGDLRPDMTLDDCFLFFATAPIDQPAPVRERWFTLMLDGCRADAARRTG</sequence>
<dbReference type="GO" id="GO:0000976">
    <property type="term" value="F:transcription cis-regulatory region binding"/>
    <property type="evidence" value="ECO:0007669"/>
    <property type="project" value="TreeGrafter"/>
</dbReference>
<dbReference type="AlphaFoldDB" id="A0A6L5GAZ4"/>
<dbReference type="Pfam" id="PF00440">
    <property type="entry name" value="TetR_N"/>
    <property type="match status" value="1"/>
</dbReference>
<dbReference type="PRINTS" id="PR00455">
    <property type="entry name" value="HTHTETR"/>
</dbReference>
<dbReference type="InterPro" id="IPR050109">
    <property type="entry name" value="HTH-type_TetR-like_transc_reg"/>
</dbReference>
<keyword evidence="1" id="KW-0805">Transcription regulation</keyword>
<proteinExistence type="predicted"/>
<dbReference type="PROSITE" id="PS50977">
    <property type="entry name" value="HTH_TETR_2"/>
    <property type="match status" value="1"/>
</dbReference>
<organism evidence="6 7">
    <name type="scientific">Glycomyces albidus</name>
    <dbReference type="NCBI Taxonomy" id="2656774"/>
    <lineage>
        <taxon>Bacteria</taxon>
        <taxon>Bacillati</taxon>
        <taxon>Actinomycetota</taxon>
        <taxon>Actinomycetes</taxon>
        <taxon>Glycomycetales</taxon>
        <taxon>Glycomycetaceae</taxon>
        <taxon>Glycomyces</taxon>
    </lineage>
</organism>
<dbReference type="InterPro" id="IPR036271">
    <property type="entry name" value="Tet_transcr_reg_TetR-rel_C_sf"/>
</dbReference>
<accession>A0A6L5GAZ4</accession>
<dbReference type="RefSeq" id="WP_153025940.1">
    <property type="nucleotide sequence ID" value="NZ_WIAO01000017.1"/>
</dbReference>
<evidence type="ECO:0000256" key="2">
    <source>
        <dbReference type="ARBA" id="ARBA00023125"/>
    </source>
</evidence>
<name>A0A6L5GAZ4_9ACTN</name>
<evidence type="ECO:0000256" key="1">
    <source>
        <dbReference type="ARBA" id="ARBA00023015"/>
    </source>
</evidence>
<comment type="caution">
    <text evidence="6">The sequence shown here is derived from an EMBL/GenBank/DDBJ whole genome shotgun (WGS) entry which is preliminary data.</text>
</comment>
<feature type="domain" description="HTH tetR-type" evidence="5">
    <location>
        <begin position="12"/>
        <end position="71"/>
    </location>
</feature>
<dbReference type="InterPro" id="IPR009057">
    <property type="entry name" value="Homeodomain-like_sf"/>
</dbReference>
<dbReference type="Gene3D" id="1.10.357.10">
    <property type="entry name" value="Tetracycline Repressor, domain 2"/>
    <property type="match status" value="1"/>
</dbReference>
<dbReference type="SUPFAM" id="SSF46689">
    <property type="entry name" value="Homeodomain-like"/>
    <property type="match status" value="1"/>
</dbReference>
<keyword evidence="7" id="KW-1185">Reference proteome</keyword>
<feature type="DNA-binding region" description="H-T-H motif" evidence="4">
    <location>
        <begin position="34"/>
        <end position="53"/>
    </location>
</feature>
<protein>
    <submittedName>
        <fullName evidence="6">TetR family transcriptional regulator</fullName>
    </submittedName>
</protein>